<feature type="transmembrane region" description="Helical" evidence="1">
    <location>
        <begin position="81"/>
        <end position="102"/>
    </location>
</feature>
<keyword evidence="1" id="KW-0472">Membrane</keyword>
<gene>
    <name evidence="2" type="ORF">O2N63_07930</name>
</gene>
<reference evidence="2 3" key="1">
    <citation type="submission" date="2023-01" db="EMBL/GenBank/DDBJ databases">
        <authorList>
            <person name="Yoon J.-W."/>
        </authorList>
    </citation>
    <scope>NUCLEOTIDE SEQUENCE [LARGE SCALE GENOMIC DNA]</scope>
    <source>
        <strain evidence="2 3">KMU-50</strain>
    </source>
</reference>
<dbReference type="RefSeq" id="WP_271053713.1">
    <property type="nucleotide sequence ID" value="NZ_JAQIIO010000003.1"/>
</dbReference>
<evidence type="ECO:0000256" key="1">
    <source>
        <dbReference type="SAM" id="Phobius"/>
    </source>
</evidence>
<sequence length="547" mass="59720">MSKENGIILAGVQLVLFILLAGALVAKGGLYIKQHEGDTLHLLQILMRMGEGQLPHLDFVTPIGILAFLPIVAFTNVGFDVGLAFISGQILVAAIFLPAIWYVSITRLTGPWRYFFMVAMMIMCLGLIHGETKTALSVSMHYNRWAWAAAFLAIVTAVLPKRTGQGELADGMIVGLGFAAMAMIKVTYFAAFLPAVLVALFTRGAGKTVLWALIVGLVAVGAMTAYVGTPKFWLFYLADLLNVSGSSVRPHPGRSFSEVVSSPIYLPNTMLGLAGVILLRQAGRMREGLVLLLLLPGFFYVTYQNFGNDPQWTGLLAILLIMLVPDRPVYNGVGWDVSRGLVITASCAFVLAAPSFFNIAQSPFRHLVTKPEDYVPLLQGVEGFEDLQAFDVRAHRLDAKRALDGPDTVFAAYHDPEARENGEVTFQGEALPWCSLELGMVAWFRTVSDDLVATGLVEGKSLFVADLLPSYWMYGAGEPVPGGSPWYYGGLKGIKNADLLLVPLCPLSLDVRKTILDEVSEKNWVSGVREVRRTPEYILYRLPADAE</sequence>
<dbReference type="EMBL" id="JAQIIO010000003">
    <property type="protein sequence ID" value="MDA5094016.1"/>
    <property type="molecule type" value="Genomic_DNA"/>
</dbReference>
<name>A0ABT4W0I4_9RHOB</name>
<feature type="transmembrane region" description="Helical" evidence="1">
    <location>
        <begin position="142"/>
        <end position="160"/>
    </location>
</feature>
<evidence type="ECO:0008006" key="4">
    <source>
        <dbReference type="Google" id="ProtNLM"/>
    </source>
</evidence>
<organism evidence="2 3">
    <name type="scientific">Aliiroseovarius salicola</name>
    <dbReference type="NCBI Taxonomy" id="3009082"/>
    <lineage>
        <taxon>Bacteria</taxon>
        <taxon>Pseudomonadati</taxon>
        <taxon>Pseudomonadota</taxon>
        <taxon>Alphaproteobacteria</taxon>
        <taxon>Rhodobacterales</taxon>
        <taxon>Paracoccaceae</taxon>
        <taxon>Aliiroseovarius</taxon>
    </lineage>
</organism>
<keyword evidence="1" id="KW-1133">Transmembrane helix</keyword>
<feature type="transmembrane region" description="Helical" evidence="1">
    <location>
        <begin position="208"/>
        <end position="227"/>
    </location>
</feature>
<feature type="transmembrane region" description="Helical" evidence="1">
    <location>
        <begin position="288"/>
        <end position="306"/>
    </location>
</feature>
<evidence type="ECO:0000313" key="3">
    <source>
        <dbReference type="Proteomes" id="UP001528040"/>
    </source>
</evidence>
<protein>
    <recommendedName>
        <fullName evidence="4">DUF2029 domain-containing protein</fullName>
    </recommendedName>
</protein>
<feature type="transmembrane region" description="Helical" evidence="1">
    <location>
        <begin position="114"/>
        <end position="130"/>
    </location>
</feature>
<keyword evidence="1" id="KW-0812">Transmembrane</keyword>
<evidence type="ECO:0000313" key="2">
    <source>
        <dbReference type="EMBL" id="MDA5094016.1"/>
    </source>
</evidence>
<feature type="transmembrane region" description="Helical" evidence="1">
    <location>
        <begin position="341"/>
        <end position="360"/>
    </location>
</feature>
<comment type="caution">
    <text evidence="2">The sequence shown here is derived from an EMBL/GenBank/DDBJ whole genome shotgun (WGS) entry which is preliminary data.</text>
</comment>
<feature type="transmembrane region" description="Helical" evidence="1">
    <location>
        <begin position="172"/>
        <end position="202"/>
    </location>
</feature>
<feature type="transmembrane region" description="Helical" evidence="1">
    <location>
        <begin position="57"/>
        <end position="75"/>
    </location>
</feature>
<keyword evidence="3" id="KW-1185">Reference proteome</keyword>
<accession>A0ABT4W0I4</accession>
<proteinExistence type="predicted"/>
<dbReference type="Proteomes" id="UP001528040">
    <property type="component" value="Unassembled WGS sequence"/>
</dbReference>
<feature type="transmembrane region" description="Helical" evidence="1">
    <location>
        <begin position="6"/>
        <end position="26"/>
    </location>
</feature>